<feature type="chain" id="PRO_5043699546" evidence="1">
    <location>
        <begin position="21"/>
        <end position="580"/>
    </location>
</feature>
<reference evidence="2 3" key="1">
    <citation type="submission" date="2024-05" db="EMBL/GenBank/DDBJ databases">
        <title>A high-quality chromosomal-level genome assembly of Topmouth culter (Culter alburnus).</title>
        <authorList>
            <person name="Zhao H."/>
        </authorList>
    </citation>
    <scope>NUCLEOTIDE SEQUENCE [LARGE SCALE GENOMIC DNA]</scope>
    <source>
        <strain evidence="2">CATC2023</strain>
        <tissue evidence="2">Muscle</tissue>
    </source>
</reference>
<dbReference type="PANTHER" id="PTHR38706:SF2">
    <property type="match status" value="1"/>
</dbReference>
<dbReference type="EMBL" id="JAWDJR010000002">
    <property type="protein sequence ID" value="KAK9980081.1"/>
    <property type="molecule type" value="Genomic_DNA"/>
</dbReference>
<dbReference type="PANTHER" id="PTHR38706">
    <property type="entry name" value="SI:CH211-198C19.1-RELATED"/>
    <property type="match status" value="1"/>
</dbReference>
<evidence type="ECO:0000313" key="3">
    <source>
        <dbReference type="Proteomes" id="UP001479290"/>
    </source>
</evidence>
<sequence length="580" mass="67668">MDAMRLCFLIFCLFLASVSSIRKLNNIDDLKNVDYGKSAPRHGLQLLFWFAQEVVDVDHNNVLGLNSNFDPHRGDFGFHRYLNKEGILPSLSSLQSYYSVGNLKSPGAKALPAYVQRYYRNTNVPQRNMDRLIVSMIQNNPNRMFRNDFNLSDTYEIDPALILQIRHPYNCTLDQNNNYGIYKEDQRCRQFLIQTGYNSTECTHRDTSRRKKRSPSAHCITYEGVKLEIKASTQGYSKLVWEIPAYIIENSKYVHIDICQNTHSSDTSEVHALVRKQYFCLQPRLRLYTSLFNYHFTEPYIWYGPEFDGANRAIPTRIKGFDASLQLYAEDGKACARLYIEKTFSKWEDVLYHSWVGFYKSSQDENDDYYTYKYAVKFPKINNYITDNYDVYQYNSSLAMAPGVQIRFLLDKKYNNVLAQTTPWEDVEELTILPSDCGTPNPGLQPKLSSPWSEFFYGPGFYDANKVIPIKIPKFDAGLQLFTEDGKACTRLYIKKTFRNWKNTFYYSWVGFYTSSQKNNEAYDAYQYVVNFKKMMDGTKNFDIYQHKSNLAIAPGVQIRFLMDKGYDKLLVQTEPWKSG</sequence>
<evidence type="ECO:0000256" key="1">
    <source>
        <dbReference type="SAM" id="SignalP"/>
    </source>
</evidence>
<keyword evidence="3" id="KW-1185">Reference proteome</keyword>
<evidence type="ECO:0000313" key="2">
    <source>
        <dbReference type="EMBL" id="KAK9980081.1"/>
    </source>
</evidence>
<proteinExistence type="predicted"/>
<accession>A0AAW2B4E9</accession>
<dbReference type="AlphaFoldDB" id="A0AAW2B4E9"/>
<organism evidence="2 3">
    <name type="scientific">Culter alburnus</name>
    <name type="common">Topmouth culter</name>
    <dbReference type="NCBI Taxonomy" id="194366"/>
    <lineage>
        <taxon>Eukaryota</taxon>
        <taxon>Metazoa</taxon>
        <taxon>Chordata</taxon>
        <taxon>Craniata</taxon>
        <taxon>Vertebrata</taxon>
        <taxon>Euteleostomi</taxon>
        <taxon>Actinopterygii</taxon>
        <taxon>Neopterygii</taxon>
        <taxon>Teleostei</taxon>
        <taxon>Ostariophysi</taxon>
        <taxon>Cypriniformes</taxon>
        <taxon>Xenocyprididae</taxon>
        <taxon>Xenocypridinae</taxon>
        <taxon>Culter</taxon>
    </lineage>
</organism>
<comment type="caution">
    <text evidence="2">The sequence shown here is derived from an EMBL/GenBank/DDBJ whole genome shotgun (WGS) entry which is preliminary data.</text>
</comment>
<keyword evidence="1" id="KW-0732">Signal</keyword>
<protein>
    <submittedName>
        <fullName evidence="2">Uncharacterized protein</fullName>
    </submittedName>
</protein>
<name>A0AAW2B4E9_CULAL</name>
<feature type="signal peptide" evidence="1">
    <location>
        <begin position="1"/>
        <end position="20"/>
    </location>
</feature>
<dbReference type="Proteomes" id="UP001479290">
    <property type="component" value="Unassembled WGS sequence"/>
</dbReference>
<gene>
    <name evidence="2" type="ORF">ABG768_013478</name>
</gene>